<dbReference type="SUPFAM" id="SSF57701">
    <property type="entry name" value="Zn2/Cys6 DNA-binding domain"/>
    <property type="match status" value="1"/>
</dbReference>
<dbReference type="SMART" id="SM00066">
    <property type="entry name" value="GAL4"/>
    <property type="match status" value="1"/>
</dbReference>
<dbReference type="PANTHER" id="PTHR47784:SF5">
    <property type="entry name" value="STEROL UPTAKE CONTROL PROTEIN 2"/>
    <property type="match status" value="1"/>
</dbReference>
<dbReference type="EMBL" id="CABFNS010000890">
    <property type="protein sequence ID" value="VUC34637.1"/>
    <property type="molecule type" value="Genomic_DNA"/>
</dbReference>
<name>A0ABY6UTA8_BIOOC</name>
<dbReference type="Pfam" id="PF00172">
    <property type="entry name" value="Zn_clus"/>
    <property type="match status" value="1"/>
</dbReference>
<feature type="compositionally biased region" description="Polar residues" evidence="2">
    <location>
        <begin position="47"/>
        <end position="61"/>
    </location>
</feature>
<dbReference type="Proteomes" id="UP000766486">
    <property type="component" value="Unassembled WGS sequence"/>
</dbReference>
<sequence>MARIGHKKSRNGCTRCKERKVKCDEGIPCRACVREGIACSLAAKIPHQSNPNPKSKATAASIQRGAEDTASVTPTMYHNPPTSASPHGSPWSEDLRLMNHYTAVTSATLPGATHEIWQSEVPKEAVTHAFLMHQILAISAFHLGYLNPLVAKTYLSRGLQHQQNAIAGIKAEISHVSSSNCHALFTASSLLFMGAFAASTPAMCLNGRQPINDLLDVFVLLRGLSAVIHSSKLYFRRGILSGFMRCDPNTRGIEEPNPLLSRLDRVRLHLTGTGADPNHKAPVQEALESLQEKVIEASTLSPELHVAVLWPMDVKDEFLALVRQHDPAALVVIAQYSWLLYNVEKEYWFIEGWGCRLATHIAELLSPEWRELASFPWTK</sequence>
<evidence type="ECO:0000313" key="4">
    <source>
        <dbReference type="EMBL" id="VUC34637.1"/>
    </source>
</evidence>
<reference evidence="4 5" key="1">
    <citation type="submission" date="2019-06" db="EMBL/GenBank/DDBJ databases">
        <authorList>
            <person name="Broberg M."/>
        </authorList>
    </citation>
    <scope>NUCLEOTIDE SEQUENCE [LARGE SCALE GENOMIC DNA]</scope>
</reference>
<protein>
    <recommendedName>
        <fullName evidence="3">Zn(2)-C6 fungal-type domain-containing protein</fullName>
    </recommendedName>
</protein>
<evidence type="ECO:0000256" key="1">
    <source>
        <dbReference type="ARBA" id="ARBA00023242"/>
    </source>
</evidence>
<dbReference type="PROSITE" id="PS00463">
    <property type="entry name" value="ZN2_CY6_FUNGAL_1"/>
    <property type="match status" value="1"/>
</dbReference>
<keyword evidence="1" id="KW-0539">Nucleus</keyword>
<dbReference type="PROSITE" id="PS50048">
    <property type="entry name" value="ZN2_CY6_FUNGAL_2"/>
    <property type="match status" value="1"/>
</dbReference>
<feature type="domain" description="Zn(2)-C6 fungal-type" evidence="3">
    <location>
        <begin position="12"/>
        <end position="41"/>
    </location>
</feature>
<dbReference type="CDD" id="cd00067">
    <property type="entry name" value="GAL4"/>
    <property type="match status" value="1"/>
</dbReference>
<dbReference type="InterPro" id="IPR001138">
    <property type="entry name" value="Zn2Cys6_DnaBD"/>
</dbReference>
<keyword evidence="5" id="KW-1185">Reference proteome</keyword>
<dbReference type="Pfam" id="PF11951">
    <property type="entry name" value="Fungal_trans_2"/>
    <property type="match status" value="1"/>
</dbReference>
<gene>
    <name evidence="4" type="ORF">CLO192961_LOCUS389733</name>
</gene>
<proteinExistence type="predicted"/>
<organism evidence="4 5">
    <name type="scientific">Bionectria ochroleuca</name>
    <name type="common">Gliocladium roseum</name>
    <dbReference type="NCBI Taxonomy" id="29856"/>
    <lineage>
        <taxon>Eukaryota</taxon>
        <taxon>Fungi</taxon>
        <taxon>Dikarya</taxon>
        <taxon>Ascomycota</taxon>
        <taxon>Pezizomycotina</taxon>
        <taxon>Sordariomycetes</taxon>
        <taxon>Hypocreomycetidae</taxon>
        <taxon>Hypocreales</taxon>
        <taxon>Bionectriaceae</taxon>
        <taxon>Clonostachys</taxon>
    </lineage>
</organism>
<dbReference type="PANTHER" id="PTHR47784">
    <property type="entry name" value="STEROL UPTAKE CONTROL PROTEIN 2"/>
    <property type="match status" value="1"/>
</dbReference>
<dbReference type="Gene3D" id="4.10.240.10">
    <property type="entry name" value="Zn(2)-C6 fungal-type DNA-binding domain"/>
    <property type="match status" value="1"/>
</dbReference>
<dbReference type="InterPro" id="IPR036864">
    <property type="entry name" value="Zn2-C6_fun-type_DNA-bd_sf"/>
</dbReference>
<dbReference type="InterPro" id="IPR021858">
    <property type="entry name" value="Fun_TF"/>
</dbReference>
<comment type="caution">
    <text evidence="4">The sequence shown here is derived from an EMBL/GenBank/DDBJ whole genome shotgun (WGS) entry which is preliminary data.</text>
</comment>
<evidence type="ECO:0000256" key="2">
    <source>
        <dbReference type="SAM" id="MobiDB-lite"/>
    </source>
</evidence>
<dbReference type="InterPro" id="IPR053157">
    <property type="entry name" value="Sterol_Uptake_Regulator"/>
</dbReference>
<feature type="compositionally biased region" description="Polar residues" evidence="2">
    <location>
        <begin position="70"/>
        <end position="86"/>
    </location>
</feature>
<accession>A0ABY6UTA8</accession>
<evidence type="ECO:0000259" key="3">
    <source>
        <dbReference type="PROSITE" id="PS50048"/>
    </source>
</evidence>
<feature type="region of interest" description="Disordered" evidence="2">
    <location>
        <begin position="45"/>
        <end position="91"/>
    </location>
</feature>
<evidence type="ECO:0000313" key="5">
    <source>
        <dbReference type="Proteomes" id="UP000766486"/>
    </source>
</evidence>